<dbReference type="PANTHER" id="PTHR43855:SF1">
    <property type="entry name" value="THIOSULFATE SULFURTRANSFERASE"/>
    <property type="match status" value="1"/>
</dbReference>
<dbReference type="Pfam" id="PF00581">
    <property type="entry name" value="Rhodanese"/>
    <property type="match status" value="2"/>
</dbReference>
<dbReference type="KEGG" id="dtm:BJL86_0789"/>
<dbReference type="CDD" id="cd01449">
    <property type="entry name" value="TST_Repeat_2"/>
    <property type="match status" value="1"/>
</dbReference>
<dbReference type="InterPro" id="IPR036873">
    <property type="entry name" value="Rhodanese-like_dom_sf"/>
</dbReference>
<dbReference type="OrthoDB" id="9781034at2"/>
<dbReference type="STRING" id="499555.BJL86_0789"/>
<feature type="domain" description="Rhodanese" evidence="4">
    <location>
        <begin position="18"/>
        <end position="126"/>
    </location>
</feature>
<evidence type="ECO:0000256" key="1">
    <source>
        <dbReference type="ARBA" id="ARBA00022737"/>
    </source>
</evidence>
<dbReference type="PANTHER" id="PTHR43855">
    <property type="entry name" value="THIOSULFATE SULFURTRANSFERASE"/>
    <property type="match status" value="1"/>
</dbReference>
<evidence type="ECO:0000259" key="4">
    <source>
        <dbReference type="PROSITE" id="PS50206"/>
    </source>
</evidence>
<dbReference type="InterPro" id="IPR051126">
    <property type="entry name" value="Thiosulfate_sulfurtransferase"/>
</dbReference>
<keyword evidence="3 5" id="KW-0808">Transferase</keyword>
<dbReference type="SUPFAM" id="SSF52821">
    <property type="entry name" value="Rhodanese/Cell cycle control phosphatase"/>
    <property type="match status" value="2"/>
</dbReference>
<dbReference type="RefSeq" id="WP_067476572.1">
    <property type="nucleotide sequence ID" value="NZ_CP015961.1"/>
</dbReference>
<evidence type="ECO:0000313" key="6">
    <source>
        <dbReference type="Proteomes" id="UP000186104"/>
    </source>
</evidence>
<keyword evidence="1" id="KW-0677">Repeat</keyword>
<dbReference type="InterPro" id="IPR001307">
    <property type="entry name" value="Thiosulphate_STrfase_CS"/>
</dbReference>
<protein>
    <recommendedName>
        <fullName evidence="3">Sulfurtransferase</fullName>
    </recommendedName>
</protein>
<dbReference type="AlphaFoldDB" id="A0A173LLY0"/>
<proteinExistence type="predicted"/>
<dbReference type="SMART" id="SM00450">
    <property type="entry name" value="RHOD"/>
    <property type="match status" value="2"/>
</dbReference>
<feature type="domain" description="Rhodanese" evidence="4">
    <location>
        <begin position="155"/>
        <end position="277"/>
    </location>
</feature>
<evidence type="ECO:0000313" key="5">
    <source>
        <dbReference type="EMBL" id="ANI91590.1"/>
    </source>
</evidence>
<dbReference type="Proteomes" id="UP000186104">
    <property type="component" value="Chromosome"/>
</dbReference>
<dbReference type="CDD" id="cd01448">
    <property type="entry name" value="TST_Repeat_1"/>
    <property type="match status" value="1"/>
</dbReference>
<reference evidence="5 6" key="1">
    <citation type="submission" date="2016-06" db="EMBL/GenBank/DDBJ databases">
        <title>Complete genome sequence of a saline-alkali tolerant type strain Dietzia timorensis ID05-A0528T.</title>
        <authorList>
            <person name="Wu X."/>
        </authorList>
    </citation>
    <scope>NUCLEOTIDE SEQUENCE [LARGE SCALE GENOMIC DNA]</scope>
    <source>
        <strain evidence="5 6">ID05-A0528</strain>
    </source>
</reference>
<comment type="catalytic activity">
    <reaction evidence="2">
        <text>thiosulfate + hydrogen cyanide = thiocyanate + sulfite + 2 H(+)</text>
        <dbReference type="Rhea" id="RHEA:16881"/>
        <dbReference type="ChEBI" id="CHEBI:15378"/>
        <dbReference type="ChEBI" id="CHEBI:17359"/>
        <dbReference type="ChEBI" id="CHEBI:18022"/>
        <dbReference type="ChEBI" id="CHEBI:18407"/>
        <dbReference type="ChEBI" id="CHEBI:33542"/>
        <dbReference type="EC" id="2.8.1.1"/>
    </reaction>
</comment>
<keyword evidence="6" id="KW-1185">Reference proteome</keyword>
<dbReference type="InterPro" id="IPR001763">
    <property type="entry name" value="Rhodanese-like_dom"/>
</dbReference>
<gene>
    <name evidence="5" type="ORF">BJL86_0789</name>
</gene>
<accession>A0A173LLY0</accession>
<dbReference type="PROSITE" id="PS50206">
    <property type="entry name" value="RHODANESE_3"/>
    <property type="match status" value="2"/>
</dbReference>
<organism evidence="5 6">
    <name type="scientific">Dietzia timorensis</name>
    <dbReference type="NCBI Taxonomy" id="499555"/>
    <lineage>
        <taxon>Bacteria</taxon>
        <taxon>Bacillati</taxon>
        <taxon>Actinomycetota</taxon>
        <taxon>Actinomycetes</taxon>
        <taxon>Mycobacteriales</taxon>
        <taxon>Dietziaceae</taxon>
        <taxon>Dietzia</taxon>
    </lineage>
</organism>
<sequence>MPRSDVLVTTAWMSEHLGAAGIHIVEVDEDAGAYAAQGHLPGAMALDWRTDLQSQASRDIVGAEEFATLLGARGIAPGDTVVLYGGNHNWFAAFGYWLFKLYGHADVRILDGGRMKWTMEGRPLTDEVPEPAATDYPVPGVDAEIRALRSDVLDGLDHDVLIDVRSVDEFTGRLLAPPHLPQEGGQQRGHIPGALSIPWNRAVARDGTFRSDEDLRRLYAKPLLAAEDGARIVTYCRIGERSSHTWFVLRELLGVSGVANYDGSWVEYGSLIGVPVER</sequence>
<name>A0A173LLY0_9ACTN</name>
<dbReference type="PROSITE" id="PS00683">
    <property type="entry name" value="RHODANESE_2"/>
    <property type="match status" value="1"/>
</dbReference>
<evidence type="ECO:0000256" key="3">
    <source>
        <dbReference type="RuleBase" id="RU000507"/>
    </source>
</evidence>
<dbReference type="EMBL" id="CP015961">
    <property type="protein sequence ID" value="ANI91590.1"/>
    <property type="molecule type" value="Genomic_DNA"/>
</dbReference>
<dbReference type="Gene3D" id="3.40.250.10">
    <property type="entry name" value="Rhodanese-like domain"/>
    <property type="match status" value="2"/>
</dbReference>
<dbReference type="GO" id="GO:0004792">
    <property type="term" value="F:thiosulfate-cyanide sulfurtransferase activity"/>
    <property type="evidence" value="ECO:0007669"/>
    <property type="project" value="UniProtKB-EC"/>
</dbReference>
<evidence type="ECO:0000256" key="2">
    <source>
        <dbReference type="ARBA" id="ARBA00047549"/>
    </source>
</evidence>